<dbReference type="InterPro" id="IPR037151">
    <property type="entry name" value="AlkB-like_sf"/>
</dbReference>
<organism evidence="1 2">
    <name type="scientific">Allomyces macrogynus (strain ATCC 38327)</name>
    <name type="common">Allomyces javanicus var. macrogynus</name>
    <dbReference type="NCBI Taxonomy" id="578462"/>
    <lineage>
        <taxon>Eukaryota</taxon>
        <taxon>Fungi</taxon>
        <taxon>Fungi incertae sedis</taxon>
        <taxon>Blastocladiomycota</taxon>
        <taxon>Blastocladiomycetes</taxon>
        <taxon>Blastocladiales</taxon>
        <taxon>Blastocladiaceae</taxon>
        <taxon>Allomyces</taxon>
    </lineage>
</organism>
<dbReference type="VEuPathDB" id="FungiDB:AMAG_03989"/>
<reference evidence="2" key="2">
    <citation type="submission" date="2009-11" db="EMBL/GenBank/DDBJ databases">
        <title>The Genome Sequence of Allomyces macrogynus strain ATCC 38327.</title>
        <authorList>
            <consortium name="The Broad Institute Genome Sequencing Platform"/>
            <person name="Russ C."/>
            <person name="Cuomo C."/>
            <person name="Shea T."/>
            <person name="Young S.K."/>
            <person name="Zeng Q."/>
            <person name="Koehrsen M."/>
            <person name="Haas B."/>
            <person name="Borodovsky M."/>
            <person name="Guigo R."/>
            <person name="Alvarado L."/>
            <person name="Berlin A."/>
            <person name="Borenstein D."/>
            <person name="Chen Z."/>
            <person name="Engels R."/>
            <person name="Freedman E."/>
            <person name="Gellesch M."/>
            <person name="Goldberg J."/>
            <person name="Griggs A."/>
            <person name="Gujja S."/>
            <person name="Heiman D."/>
            <person name="Hepburn T."/>
            <person name="Howarth C."/>
            <person name="Jen D."/>
            <person name="Larson L."/>
            <person name="Lewis B."/>
            <person name="Mehta T."/>
            <person name="Park D."/>
            <person name="Pearson M."/>
            <person name="Roberts A."/>
            <person name="Saif S."/>
            <person name="Shenoy N."/>
            <person name="Sisk P."/>
            <person name="Stolte C."/>
            <person name="Sykes S."/>
            <person name="Walk T."/>
            <person name="White J."/>
            <person name="Yandava C."/>
            <person name="Burger G."/>
            <person name="Gray M.W."/>
            <person name="Holland P.W.H."/>
            <person name="King N."/>
            <person name="Lang F.B.F."/>
            <person name="Roger A.J."/>
            <person name="Ruiz-Trillo I."/>
            <person name="Lander E."/>
            <person name="Nusbaum C."/>
        </authorList>
    </citation>
    <scope>NUCLEOTIDE SEQUENCE [LARGE SCALE GENOMIC DNA]</scope>
    <source>
        <strain evidence="2">ATCC 38327</strain>
    </source>
</reference>
<evidence type="ECO:0000313" key="2">
    <source>
        <dbReference type="Proteomes" id="UP000054350"/>
    </source>
</evidence>
<dbReference type="OrthoDB" id="412814at2759"/>
<evidence type="ECO:0000313" key="1">
    <source>
        <dbReference type="EMBL" id="KNE58416.1"/>
    </source>
</evidence>
<dbReference type="SUPFAM" id="SSF51197">
    <property type="entry name" value="Clavaminate synthase-like"/>
    <property type="match status" value="1"/>
</dbReference>
<dbReference type="AlphaFoldDB" id="A0A0L0S7K2"/>
<keyword evidence="2" id="KW-1185">Reference proteome</keyword>
<gene>
    <name evidence="1" type="ORF">AMAG_03989</name>
</gene>
<dbReference type="Proteomes" id="UP000054350">
    <property type="component" value="Unassembled WGS sequence"/>
</dbReference>
<dbReference type="Gene3D" id="2.60.120.590">
    <property type="entry name" value="Alpha-ketoglutarate-dependent dioxygenase AlkB-like"/>
    <property type="match status" value="1"/>
</dbReference>
<sequence>MHFGLPLPPPWIADIATSMHAYFQFLDPPRDSTHLFDQLIVNGYKPGDGIVLHVDLVRFADGVAVLSLDAPLVMDVTCVPPG</sequence>
<proteinExistence type="predicted"/>
<dbReference type="EMBL" id="GG745333">
    <property type="protein sequence ID" value="KNE58416.1"/>
    <property type="molecule type" value="Genomic_DNA"/>
</dbReference>
<name>A0A0L0S7K2_ALLM3</name>
<protein>
    <submittedName>
        <fullName evidence="1">Uncharacterized protein</fullName>
    </submittedName>
</protein>
<reference evidence="1 2" key="1">
    <citation type="submission" date="2009-11" db="EMBL/GenBank/DDBJ databases">
        <title>Annotation of Allomyces macrogynus ATCC 38327.</title>
        <authorList>
            <consortium name="The Broad Institute Genome Sequencing Platform"/>
            <person name="Russ C."/>
            <person name="Cuomo C."/>
            <person name="Burger G."/>
            <person name="Gray M.W."/>
            <person name="Holland P.W.H."/>
            <person name="King N."/>
            <person name="Lang F.B.F."/>
            <person name="Roger A.J."/>
            <person name="Ruiz-Trillo I."/>
            <person name="Young S.K."/>
            <person name="Zeng Q."/>
            <person name="Gargeya S."/>
            <person name="Fitzgerald M."/>
            <person name="Haas B."/>
            <person name="Abouelleil A."/>
            <person name="Alvarado L."/>
            <person name="Arachchi H.M."/>
            <person name="Berlin A."/>
            <person name="Chapman S.B."/>
            <person name="Gearin G."/>
            <person name="Goldberg J."/>
            <person name="Griggs A."/>
            <person name="Gujja S."/>
            <person name="Hansen M."/>
            <person name="Heiman D."/>
            <person name="Howarth C."/>
            <person name="Larimer J."/>
            <person name="Lui A."/>
            <person name="MacDonald P.J.P."/>
            <person name="McCowen C."/>
            <person name="Montmayeur A."/>
            <person name="Murphy C."/>
            <person name="Neiman D."/>
            <person name="Pearson M."/>
            <person name="Priest M."/>
            <person name="Roberts A."/>
            <person name="Saif S."/>
            <person name="Shea T."/>
            <person name="Sisk P."/>
            <person name="Stolte C."/>
            <person name="Sykes S."/>
            <person name="Wortman J."/>
            <person name="Nusbaum C."/>
            <person name="Birren B."/>
        </authorList>
    </citation>
    <scope>NUCLEOTIDE SEQUENCE [LARGE SCALE GENOMIC DNA]</scope>
    <source>
        <strain evidence="1 2">ATCC 38327</strain>
    </source>
</reference>
<accession>A0A0L0S7K2</accession>